<dbReference type="Gene3D" id="1.20.1250.20">
    <property type="entry name" value="MFS general substrate transporter like domains"/>
    <property type="match status" value="1"/>
</dbReference>
<feature type="transmembrane region" description="Helical" evidence="1">
    <location>
        <begin position="341"/>
        <end position="364"/>
    </location>
</feature>
<keyword evidence="1" id="KW-0812">Transmembrane</keyword>
<proteinExistence type="predicted"/>
<protein>
    <submittedName>
        <fullName evidence="2">MFS transporter</fullName>
    </submittedName>
</protein>
<name>A0ABN3NTJ6_9ACTN</name>
<feature type="transmembrane region" description="Helical" evidence="1">
    <location>
        <begin position="217"/>
        <end position="240"/>
    </location>
</feature>
<feature type="transmembrane region" description="Helical" evidence="1">
    <location>
        <begin position="246"/>
        <end position="268"/>
    </location>
</feature>
<evidence type="ECO:0000256" key="1">
    <source>
        <dbReference type="SAM" id="Phobius"/>
    </source>
</evidence>
<keyword evidence="1" id="KW-1133">Transmembrane helix</keyword>
<keyword evidence="3" id="KW-1185">Reference proteome</keyword>
<feature type="transmembrane region" description="Helical" evidence="1">
    <location>
        <begin position="20"/>
        <end position="41"/>
    </location>
</feature>
<dbReference type="PANTHER" id="PTHR23542:SF1">
    <property type="entry name" value="MAJOR FACILITATOR SUPERFAMILY (MFS) PROFILE DOMAIN-CONTAINING PROTEIN"/>
    <property type="match status" value="1"/>
</dbReference>
<organism evidence="2 3">
    <name type="scientific">Streptomyces levis</name>
    <dbReference type="NCBI Taxonomy" id="285566"/>
    <lineage>
        <taxon>Bacteria</taxon>
        <taxon>Bacillati</taxon>
        <taxon>Actinomycetota</taxon>
        <taxon>Actinomycetes</taxon>
        <taxon>Kitasatosporales</taxon>
        <taxon>Streptomycetaceae</taxon>
        <taxon>Streptomyces</taxon>
    </lineage>
</organism>
<sequence>MPPLAPYRRLFRLPGARAFTAGNLIARLPMGMFSVSAVVMIAGTRGSYALAGAVTATGLAATAVVAPWTARLVDRHGQARVALPVTAIAVLGSLALLLCVRHDAPDWTLFASYAATATTPNIGGMSRARWAHLLPGDAEALHTANSFEQAADELCFMLGPVLAALLCGALFPEAGTLTGAVLLLTGMVLFTSRRATEPPVRRHIPGKPPLRAPGMPPLLAVCLAMGGIFGATEVVTLAFADAAGHRTAAGAVLALQAAGSCAAGLLYGAARPAGPAAGRLAWCVAAMTALLTLPLLAAALTGSLPLLAAALLVAGMATAPTMVTTMTLVQQRTPEGRLNEGMTLAVTGLLGGIACGSALGGWTVEHASATAGYAVPVAAAALALALAMTGVSNRFADHRTPH</sequence>
<feature type="transmembrane region" description="Helical" evidence="1">
    <location>
        <begin position="280"/>
        <end position="300"/>
    </location>
</feature>
<keyword evidence="1" id="KW-0472">Membrane</keyword>
<accession>A0ABN3NTJ6</accession>
<dbReference type="Proteomes" id="UP001501095">
    <property type="component" value="Unassembled WGS sequence"/>
</dbReference>
<feature type="transmembrane region" description="Helical" evidence="1">
    <location>
        <begin position="48"/>
        <end position="69"/>
    </location>
</feature>
<evidence type="ECO:0000313" key="3">
    <source>
        <dbReference type="Proteomes" id="UP001501095"/>
    </source>
</evidence>
<dbReference type="Pfam" id="PF07690">
    <property type="entry name" value="MFS_1"/>
    <property type="match status" value="1"/>
</dbReference>
<dbReference type="InterPro" id="IPR036259">
    <property type="entry name" value="MFS_trans_sf"/>
</dbReference>
<dbReference type="InterPro" id="IPR011701">
    <property type="entry name" value="MFS"/>
</dbReference>
<reference evidence="2 3" key="1">
    <citation type="journal article" date="2019" name="Int. J. Syst. Evol. Microbiol.">
        <title>The Global Catalogue of Microorganisms (GCM) 10K type strain sequencing project: providing services to taxonomists for standard genome sequencing and annotation.</title>
        <authorList>
            <consortium name="The Broad Institute Genomics Platform"/>
            <consortium name="The Broad Institute Genome Sequencing Center for Infectious Disease"/>
            <person name="Wu L."/>
            <person name="Ma J."/>
        </authorList>
    </citation>
    <scope>NUCLEOTIDE SEQUENCE [LARGE SCALE GENOMIC DNA]</scope>
    <source>
        <strain evidence="2 3">JCM 6924</strain>
    </source>
</reference>
<evidence type="ECO:0000313" key="2">
    <source>
        <dbReference type="EMBL" id="GAA2535751.1"/>
    </source>
</evidence>
<feature type="transmembrane region" description="Helical" evidence="1">
    <location>
        <begin position="306"/>
        <end position="329"/>
    </location>
</feature>
<feature type="transmembrane region" description="Helical" evidence="1">
    <location>
        <begin position="370"/>
        <end position="391"/>
    </location>
</feature>
<dbReference type="EMBL" id="BAAATM010000012">
    <property type="protein sequence ID" value="GAA2535751.1"/>
    <property type="molecule type" value="Genomic_DNA"/>
</dbReference>
<dbReference type="RefSeq" id="WP_344537842.1">
    <property type="nucleotide sequence ID" value="NZ_BAAATM010000012.1"/>
</dbReference>
<feature type="transmembrane region" description="Helical" evidence="1">
    <location>
        <begin position="81"/>
        <end position="100"/>
    </location>
</feature>
<dbReference type="SUPFAM" id="SSF103473">
    <property type="entry name" value="MFS general substrate transporter"/>
    <property type="match status" value="1"/>
</dbReference>
<comment type="caution">
    <text evidence="2">The sequence shown here is derived from an EMBL/GenBank/DDBJ whole genome shotgun (WGS) entry which is preliminary data.</text>
</comment>
<gene>
    <name evidence="2" type="ORF">GCM10010423_35630</name>
</gene>
<dbReference type="PANTHER" id="PTHR23542">
    <property type="match status" value="1"/>
</dbReference>